<sequence>CPALGTIPSNECRQWRRKADRFQGTNTLRVQMFKACNRCPIKLREKDNSK</sequence>
<protein>
    <submittedName>
        <fullName evidence="1">Uncharacterized protein</fullName>
    </submittedName>
</protein>
<reference evidence="1" key="1">
    <citation type="submission" date="2013-03" db="EMBL/GenBank/DDBJ databases">
        <title>Genome Sequence of the Profundibacterium mesophilum strain KAUST100406-0324T from Red Sea, a novel genus in the family Rhodobacteraceae.</title>
        <authorList>
            <person name="Essack M."/>
            <person name="Alam I."/>
            <person name="Lafi F."/>
            <person name="Alawi W."/>
            <person name="Kamanu F."/>
            <person name="Al-Suwailem A."/>
            <person name="Lee O.O."/>
            <person name="Xu Y."/>
            <person name="Bajic V."/>
            <person name="Qian P.-Y."/>
            <person name="Archer J."/>
        </authorList>
    </citation>
    <scope>NUCLEOTIDE SEQUENCE</scope>
    <source>
        <strain evidence="1">KAUST100406-0324</strain>
    </source>
</reference>
<name>A0A921NP76_9RHOB</name>
<evidence type="ECO:0000313" key="1">
    <source>
        <dbReference type="EMBL" id="KAF0674345.1"/>
    </source>
</evidence>
<dbReference type="AlphaFoldDB" id="A0A921NP76"/>
<feature type="non-terminal residue" evidence="1">
    <location>
        <position position="1"/>
    </location>
</feature>
<dbReference type="Proteomes" id="UP000698242">
    <property type="component" value="Unassembled WGS sequence"/>
</dbReference>
<gene>
    <name evidence="1" type="ORF">PMES_03375</name>
</gene>
<organism evidence="1 2">
    <name type="scientific">Profundibacterium mesophilum KAUST100406-0324</name>
    <dbReference type="NCBI Taxonomy" id="1037889"/>
    <lineage>
        <taxon>Bacteria</taxon>
        <taxon>Pseudomonadati</taxon>
        <taxon>Pseudomonadota</taxon>
        <taxon>Alphaproteobacteria</taxon>
        <taxon>Rhodobacterales</taxon>
        <taxon>Roseobacteraceae</taxon>
        <taxon>Profundibacterium</taxon>
    </lineage>
</organism>
<accession>A0A921NP76</accession>
<proteinExistence type="predicted"/>
<comment type="caution">
    <text evidence="1">The sequence shown here is derived from an EMBL/GenBank/DDBJ whole genome shotgun (WGS) entry which is preliminary data.</text>
</comment>
<evidence type="ECO:0000313" key="2">
    <source>
        <dbReference type="Proteomes" id="UP000698242"/>
    </source>
</evidence>
<keyword evidence="2" id="KW-1185">Reference proteome</keyword>
<dbReference type="EMBL" id="APKE01000117">
    <property type="protein sequence ID" value="KAF0674345.1"/>
    <property type="molecule type" value="Genomic_DNA"/>
</dbReference>